<dbReference type="Proteomes" id="UP000887564">
    <property type="component" value="Unplaced"/>
</dbReference>
<proteinExistence type="predicted"/>
<evidence type="ECO:0000313" key="2">
    <source>
        <dbReference type="Proteomes" id="UP000887564"/>
    </source>
</evidence>
<feature type="signal peptide" evidence="1">
    <location>
        <begin position="1"/>
        <end position="21"/>
    </location>
</feature>
<reference evidence="3" key="1">
    <citation type="submission" date="2022-11" db="UniProtKB">
        <authorList>
            <consortium name="WormBaseParasite"/>
        </authorList>
    </citation>
    <scope>IDENTIFICATION</scope>
</reference>
<feature type="chain" id="PRO_5036949406" evidence="1">
    <location>
        <begin position="22"/>
        <end position="35"/>
    </location>
</feature>
<accession>A0A914S303</accession>
<protein>
    <submittedName>
        <fullName evidence="3">Uncharacterized protein</fullName>
    </submittedName>
</protein>
<sequence>MRHVFLIGVVIPLSVPTGLLSTLQVVGQSETSECN</sequence>
<keyword evidence="2" id="KW-1185">Reference proteome</keyword>
<dbReference type="AlphaFoldDB" id="A0A914S303"/>
<organism evidence="2 3">
    <name type="scientific">Parascaris equorum</name>
    <name type="common">Equine roundworm</name>
    <dbReference type="NCBI Taxonomy" id="6256"/>
    <lineage>
        <taxon>Eukaryota</taxon>
        <taxon>Metazoa</taxon>
        <taxon>Ecdysozoa</taxon>
        <taxon>Nematoda</taxon>
        <taxon>Chromadorea</taxon>
        <taxon>Rhabditida</taxon>
        <taxon>Spirurina</taxon>
        <taxon>Ascaridomorpha</taxon>
        <taxon>Ascaridoidea</taxon>
        <taxon>Ascarididae</taxon>
        <taxon>Parascaris</taxon>
    </lineage>
</organism>
<name>A0A914S303_PAREQ</name>
<keyword evidence="1" id="KW-0732">Signal</keyword>
<dbReference type="WBParaSite" id="PEQ_0001316501-mRNA-1">
    <property type="protein sequence ID" value="PEQ_0001316501-mRNA-1"/>
    <property type="gene ID" value="PEQ_0001316501"/>
</dbReference>
<evidence type="ECO:0000256" key="1">
    <source>
        <dbReference type="SAM" id="SignalP"/>
    </source>
</evidence>
<evidence type="ECO:0000313" key="3">
    <source>
        <dbReference type="WBParaSite" id="PEQ_0001316501-mRNA-1"/>
    </source>
</evidence>